<dbReference type="AlphaFoldDB" id="A0A3S3UHQ8"/>
<proteinExistence type="predicted"/>
<keyword evidence="1" id="KW-0812">Transmembrane</keyword>
<feature type="transmembrane region" description="Helical" evidence="1">
    <location>
        <begin position="69"/>
        <end position="88"/>
    </location>
</feature>
<comment type="caution">
    <text evidence="2">The sequence shown here is derived from an EMBL/GenBank/DDBJ whole genome shotgun (WGS) entry which is preliminary data.</text>
</comment>
<reference evidence="2 3" key="1">
    <citation type="submission" date="2018-11" db="EMBL/GenBank/DDBJ databases">
        <title>Photobacterium sp. BEI247 sp. nov., a marine bacterium isolated from Yongle Blue Hole in the South China Sea.</title>
        <authorList>
            <person name="Wang X."/>
        </authorList>
    </citation>
    <scope>NUCLEOTIDE SEQUENCE [LARGE SCALE GENOMIC DNA]</scope>
    <source>
        <strain evidence="3">BEI247</strain>
    </source>
</reference>
<dbReference type="RefSeq" id="WP_128786677.1">
    <property type="nucleotide sequence ID" value="NZ_JAKJSG010000135.1"/>
</dbReference>
<keyword evidence="1" id="KW-0472">Membrane</keyword>
<dbReference type="Proteomes" id="UP000287563">
    <property type="component" value="Unassembled WGS sequence"/>
</dbReference>
<sequence>MGICKTNLNLNLLQKDVDENLKLLSIPTTKDVYGTAALAWAMVTRVDAALNMVNAPTTIKMSKINRASVALAGLGAAYWAGAVIGSVARSTYRHTTCSKEQVIAFARKNGISSSWLNTTYAKYPELLNGSMTNDALK</sequence>
<evidence type="ECO:0000313" key="3">
    <source>
        <dbReference type="Proteomes" id="UP000287563"/>
    </source>
</evidence>
<keyword evidence="3" id="KW-1185">Reference proteome</keyword>
<organism evidence="2 3">
    <name type="scientific">Photobacterium chitinilyticum</name>
    <dbReference type="NCBI Taxonomy" id="2485123"/>
    <lineage>
        <taxon>Bacteria</taxon>
        <taxon>Pseudomonadati</taxon>
        <taxon>Pseudomonadota</taxon>
        <taxon>Gammaproteobacteria</taxon>
        <taxon>Vibrionales</taxon>
        <taxon>Vibrionaceae</taxon>
        <taxon>Photobacterium</taxon>
    </lineage>
</organism>
<dbReference type="OrthoDB" id="5876981at2"/>
<accession>A0A3S3UHQ8</accession>
<protein>
    <submittedName>
        <fullName evidence="2">Uncharacterized protein</fullName>
    </submittedName>
</protein>
<gene>
    <name evidence="2" type="ORF">EDI28_25885</name>
</gene>
<evidence type="ECO:0000256" key="1">
    <source>
        <dbReference type="SAM" id="Phobius"/>
    </source>
</evidence>
<evidence type="ECO:0000313" key="2">
    <source>
        <dbReference type="EMBL" id="RWX52712.1"/>
    </source>
</evidence>
<dbReference type="EMBL" id="RJLM01000051">
    <property type="protein sequence ID" value="RWX52712.1"/>
    <property type="molecule type" value="Genomic_DNA"/>
</dbReference>
<name>A0A3S3UHQ8_9GAMM</name>
<keyword evidence="1" id="KW-1133">Transmembrane helix</keyword>